<name>A0ACC2L844_PERAE</name>
<organism evidence="1 2">
    <name type="scientific">Persea americana</name>
    <name type="common">Avocado</name>
    <dbReference type="NCBI Taxonomy" id="3435"/>
    <lineage>
        <taxon>Eukaryota</taxon>
        <taxon>Viridiplantae</taxon>
        <taxon>Streptophyta</taxon>
        <taxon>Embryophyta</taxon>
        <taxon>Tracheophyta</taxon>
        <taxon>Spermatophyta</taxon>
        <taxon>Magnoliopsida</taxon>
        <taxon>Magnoliidae</taxon>
        <taxon>Laurales</taxon>
        <taxon>Lauraceae</taxon>
        <taxon>Persea</taxon>
    </lineage>
</organism>
<keyword evidence="2" id="KW-1185">Reference proteome</keyword>
<reference evidence="1 2" key="1">
    <citation type="journal article" date="2022" name="Hortic Res">
        <title>A haplotype resolved chromosomal level avocado genome allows analysis of novel avocado genes.</title>
        <authorList>
            <person name="Nath O."/>
            <person name="Fletcher S.J."/>
            <person name="Hayward A."/>
            <person name="Shaw L.M."/>
            <person name="Masouleh A.K."/>
            <person name="Furtado A."/>
            <person name="Henry R.J."/>
            <person name="Mitter N."/>
        </authorList>
    </citation>
    <scope>NUCLEOTIDE SEQUENCE [LARGE SCALE GENOMIC DNA]</scope>
    <source>
        <strain evidence="2">cv. Hass</strain>
    </source>
</reference>
<proteinExistence type="predicted"/>
<comment type="caution">
    <text evidence="1">The sequence shown here is derived from an EMBL/GenBank/DDBJ whole genome shotgun (WGS) entry which is preliminary data.</text>
</comment>
<evidence type="ECO:0000313" key="2">
    <source>
        <dbReference type="Proteomes" id="UP001234297"/>
    </source>
</evidence>
<dbReference type="Proteomes" id="UP001234297">
    <property type="component" value="Chromosome 7"/>
</dbReference>
<dbReference type="EMBL" id="CM056815">
    <property type="protein sequence ID" value="KAJ8629283.1"/>
    <property type="molecule type" value="Genomic_DNA"/>
</dbReference>
<sequence length="229" mass="26309">MHSKIYKELKQKEKEKEENIREKNVRDSEDLLQTERSFLPSMPRAKSPFNRRPPLAASPRRTRSGRILSSTTSIQSPSGAYLTRTQLPNLSRGLEESRIRPEWLSMSCEFQALAKMVEEELGCPGTPFTYASGTYYGPLFERGRMYEVYSARRNERLKRKKRETEEERYVHASGAPVESGKRRIVKKVESVRKSAPASFSIGHREGLRSSARINKENKKPPVSGYGKRL</sequence>
<evidence type="ECO:0000313" key="1">
    <source>
        <dbReference type="EMBL" id="KAJ8629283.1"/>
    </source>
</evidence>
<protein>
    <submittedName>
        <fullName evidence="1">Uncharacterized protein</fullName>
    </submittedName>
</protein>
<accession>A0ACC2L844</accession>
<gene>
    <name evidence="1" type="ORF">MRB53_022606</name>
</gene>